<proteinExistence type="predicted"/>
<dbReference type="RefSeq" id="XP_028463254.1">
    <property type="nucleotide sequence ID" value="XM_028615274.1"/>
</dbReference>
<dbReference type="Proteomes" id="UP000272025">
    <property type="component" value="Unassembled WGS sequence"/>
</dbReference>
<sequence length="302" mass="34563">MDAFVALLLSKLHELRVFHLGPNFCKDLALTGMMLRFALCAGPAGSLNLSRFYRLEELSCQNDTYPGIKNPVRTTYTILPFFYLLGIRKVKADIENPITIFTWPSHLPDPSNLTILDLRDVRELFLTNLLAVTKGLRSLRWDWYSMKSVARSGDPVYESPIIDLDQFATAVLQVRHTLNELIISGTTDAPGDRDQPEVYIHGSLQALVGLDELRTLEAPMPFLTGTFSIADGTTHNLDRVLARNIERLRLRCDFYSERNEWEEEVVLRFVESWLDSGNWKQVTRHLRSLSLPTKERPERGRS</sequence>
<accession>A0A3N2PLQ3</accession>
<organism evidence="1 2">
    <name type="scientific">Sodiomyces alkalinus (strain CBS 110278 / VKM F-3762 / F11)</name>
    <name type="common">Alkaliphilic filamentous fungus</name>
    <dbReference type="NCBI Taxonomy" id="1314773"/>
    <lineage>
        <taxon>Eukaryota</taxon>
        <taxon>Fungi</taxon>
        <taxon>Dikarya</taxon>
        <taxon>Ascomycota</taxon>
        <taxon>Pezizomycotina</taxon>
        <taxon>Sordariomycetes</taxon>
        <taxon>Hypocreomycetidae</taxon>
        <taxon>Glomerellales</taxon>
        <taxon>Plectosphaerellaceae</taxon>
        <taxon>Sodiomyces</taxon>
    </lineage>
</organism>
<dbReference type="AlphaFoldDB" id="A0A3N2PLQ3"/>
<name>A0A3N2PLQ3_SODAK</name>
<keyword evidence="2" id="KW-1185">Reference proteome</keyword>
<evidence type="ECO:0000313" key="2">
    <source>
        <dbReference type="Proteomes" id="UP000272025"/>
    </source>
</evidence>
<dbReference type="EMBL" id="ML119061">
    <property type="protein sequence ID" value="ROT35448.1"/>
    <property type="molecule type" value="Genomic_DNA"/>
</dbReference>
<gene>
    <name evidence="1" type="ORF">SODALDRAFT_394444</name>
</gene>
<dbReference type="OrthoDB" id="4191831at2759"/>
<evidence type="ECO:0008006" key="3">
    <source>
        <dbReference type="Google" id="ProtNLM"/>
    </source>
</evidence>
<evidence type="ECO:0000313" key="1">
    <source>
        <dbReference type="EMBL" id="ROT35448.1"/>
    </source>
</evidence>
<dbReference type="GeneID" id="39583751"/>
<protein>
    <recommendedName>
        <fullName evidence="3">F-box domain-containing protein</fullName>
    </recommendedName>
</protein>
<reference evidence="1 2" key="1">
    <citation type="journal article" date="2018" name="Mol. Ecol.">
        <title>The obligate alkalophilic soda-lake fungus Sodiomyces alkalinus has shifted to a protein diet.</title>
        <authorList>
            <person name="Grum-Grzhimaylo A.A."/>
            <person name="Falkoski D.L."/>
            <person name="van den Heuvel J."/>
            <person name="Valero-Jimenez C.A."/>
            <person name="Min B."/>
            <person name="Choi I.G."/>
            <person name="Lipzen A."/>
            <person name="Daum C.G."/>
            <person name="Aanen D.K."/>
            <person name="Tsang A."/>
            <person name="Henrissat B."/>
            <person name="Bilanenko E.N."/>
            <person name="de Vries R.P."/>
            <person name="van Kan J.A.L."/>
            <person name="Grigoriev I.V."/>
            <person name="Debets A.J.M."/>
        </authorList>
    </citation>
    <scope>NUCLEOTIDE SEQUENCE [LARGE SCALE GENOMIC DNA]</scope>
    <source>
        <strain evidence="1 2">F11</strain>
    </source>
</reference>